<name>A0ACC2RVF4_9FUNG</name>
<reference evidence="1" key="1">
    <citation type="submission" date="2022-04" db="EMBL/GenBank/DDBJ databases">
        <title>Genome of the entomopathogenic fungus Entomophthora muscae.</title>
        <authorList>
            <person name="Elya C."/>
            <person name="Lovett B.R."/>
            <person name="Lee E."/>
            <person name="Macias A.M."/>
            <person name="Hajek A.E."/>
            <person name="De Bivort B.L."/>
            <person name="Kasson M.T."/>
            <person name="De Fine Licht H.H."/>
            <person name="Stajich J.E."/>
        </authorList>
    </citation>
    <scope>NUCLEOTIDE SEQUENCE</scope>
    <source>
        <strain evidence="1">Berkeley</strain>
    </source>
</reference>
<accession>A0ACC2RVF4</accession>
<gene>
    <name evidence="1" type="ORF">DSO57_1019147</name>
</gene>
<organism evidence="1 2">
    <name type="scientific">Entomophthora muscae</name>
    <dbReference type="NCBI Taxonomy" id="34485"/>
    <lineage>
        <taxon>Eukaryota</taxon>
        <taxon>Fungi</taxon>
        <taxon>Fungi incertae sedis</taxon>
        <taxon>Zoopagomycota</taxon>
        <taxon>Entomophthoromycotina</taxon>
        <taxon>Entomophthoromycetes</taxon>
        <taxon>Entomophthorales</taxon>
        <taxon>Entomophthoraceae</taxon>
        <taxon>Entomophthora</taxon>
    </lineage>
</organism>
<dbReference type="Proteomes" id="UP001165960">
    <property type="component" value="Unassembled WGS sequence"/>
</dbReference>
<keyword evidence="2" id="KW-1185">Reference proteome</keyword>
<comment type="caution">
    <text evidence="1">The sequence shown here is derived from an EMBL/GenBank/DDBJ whole genome shotgun (WGS) entry which is preliminary data.</text>
</comment>
<sequence length="50" mass="5641">MRPTHLLYLPRLSILNPQVLPKQALVTREPHVPTVVPAQTDTAIKHSPQH</sequence>
<dbReference type="EMBL" id="QTSX02006475">
    <property type="protein sequence ID" value="KAJ9053965.1"/>
    <property type="molecule type" value="Genomic_DNA"/>
</dbReference>
<proteinExistence type="predicted"/>
<protein>
    <submittedName>
        <fullName evidence="1">Uncharacterized protein</fullName>
    </submittedName>
</protein>
<evidence type="ECO:0000313" key="1">
    <source>
        <dbReference type="EMBL" id="KAJ9053965.1"/>
    </source>
</evidence>
<evidence type="ECO:0000313" key="2">
    <source>
        <dbReference type="Proteomes" id="UP001165960"/>
    </source>
</evidence>